<keyword evidence="1" id="KW-0732">Signal</keyword>
<feature type="chain" id="PRO_5045678502" evidence="1">
    <location>
        <begin position="23"/>
        <end position="202"/>
    </location>
</feature>
<sequence length="202" mass="20919">MTSRRHLLVGAAVAAFPLPLLAQTPLNTPGVVGGSVVAPQANVIDTLSAAGGFNSFIEYARLAGAVETLRGAGPFTLFALPDPVVDMIPASLRESMAPSTGGSGPDRQQGDQVRLQAFINMHIVQGRYTMADFAQRTVELRTRNGNVLQVASNPQGQLQIQIVGDAGFGVGGANAYPPASLAGPQIIASNGVVLPVNRPLIQ</sequence>
<dbReference type="Proteomes" id="UP000766336">
    <property type="component" value="Unassembled WGS sequence"/>
</dbReference>
<protein>
    <submittedName>
        <fullName evidence="3">Fasciclin domain-containing protein</fullName>
    </submittedName>
</protein>
<dbReference type="PROSITE" id="PS50213">
    <property type="entry name" value="FAS1"/>
    <property type="match status" value="1"/>
</dbReference>
<feature type="signal peptide" evidence="1">
    <location>
        <begin position="1"/>
        <end position="22"/>
    </location>
</feature>
<name>A0ABS5QCK9_9PROT</name>
<keyword evidence="4" id="KW-1185">Reference proteome</keyword>
<organism evidence="3 4">
    <name type="scientific">Roseococcus pinisoli</name>
    <dbReference type="NCBI Taxonomy" id="2835040"/>
    <lineage>
        <taxon>Bacteria</taxon>
        <taxon>Pseudomonadati</taxon>
        <taxon>Pseudomonadota</taxon>
        <taxon>Alphaproteobacteria</taxon>
        <taxon>Acetobacterales</taxon>
        <taxon>Roseomonadaceae</taxon>
        <taxon>Roseococcus</taxon>
    </lineage>
</organism>
<dbReference type="RefSeq" id="WP_213670105.1">
    <property type="nucleotide sequence ID" value="NZ_JAHCDA010000002.1"/>
</dbReference>
<evidence type="ECO:0000256" key="1">
    <source>
        <dbReference type="SAM" id="SignalP"/>
    </source>
</evidence>
<accession>A0ABS5QCK9</accession>
<evidence type="ECO:0000259" key="2">
    <source>
        <dbReference type="PROSITE" id="PS50213"/>
    </source>
</evidence>
<evidence type="ECO:0000313" key="3">
    <source>
        <dbReference type="EMBL" id="MBS7811425.1"/>
    </source>
</evidence>
<dbReference type="InterPro" id="IPR036378">
    <property type="entry name" value="FAS1_dom_sf"/>
</dbReference>
<proteinExistence type="predicted"/>
<reference evidence="3 4" key="1">
    <citation type="submission" date="2021-05" db="EMBL/GenBank/DDBJ databases">
        <title>Roseococcus sp. XZZS9, whole genome shotgun sequencing project.</title>
        <authorList>
            <person name="Zhao G."/>
            <person name="Shen L."/>
        </authorList>
    </citation>
    <scope>NUCLEOTIDE SEQUENCE [LARGE SCALE GENOMIC DNA]</scope>
    <source>
        <strain evidence="3 4">XZZS9</strain>
    </source>
</reference>
<gene>
    <name evidence="3" type="ORF">KHU32_10780</name>
</gene>
<dbReference type="EMBL" id="JAHCDA010000002">
    <property type="protein sequence ID" value="MBS7811425.1"/>
    <property type="molecule type" value="Genomic_DNA"/>
</dbReference>
<evidence type="ECO:0000313" key="4">
    <source>
        <dbReference type="Proteomes" id="UP000766336"/>
    </source>
</evidence>
<comment type="caution">
    <text evidence="3">The sequence shown here is derived from an EMBL/GenBank/DDBJ whole genome shotgun (WGS) entry which is preliminary data.</text>
</comment>
<dbReference type="Gene3D" id="2.30.180.10">
    <property type="entry name" value="FAS1 domain"/>
    <property type="match status" value="1"/>
</dbReference>
<dbReference type="SUPFAM" id="SSF82153">
    <property type="entry name" value="FAS1 domain"/>
    <property type="match status" value="1"/>
</dbReference>
<dbReference type="Pfam" id="PF02469">
    <property type="entry name" value="Fasciclin"/>
    <property type="match status" value="1"/>
</dbReference>
<feature type="domain" description="FAS1" evidence="2">
    <location>
        <begin position="40"/>
        <end position="200"/>
    </location>
</feature>
<dbReference type="InterPro" id="IPR000782">
    <property type="entry name" value="FAS1_domain"/>
</dbReference>